<keyword evidence="7" id="KW-0799">Topoisomerase</keyword>
<dbReference type="SMART" id="SM00493">
    <property type="entry name" value="TOPRIM"/>
    <property type="match status" value="1"/>
</dbReference>
<dbReference type="GO" id="GO:0003917">
    <property type="term" value="F:DNA topoisomerase type I (single strand cut, ATP-independent) activity"/>
    <property type="evidence" value="ECO:0007669"/>
    <property type="project" value="UniProtKB-UniRule"/>
</dbReference>
<keyword evidence="12" id="KW-1185">Reference proteome</keyword>
<keyword evidence="7" id="KW-0238">DNA-binding</keyword>
<dbReference type="RefSeq" id="WP_219004393.1">
    <property type="nucleotide sequence ID" value="NZ_CP079194.1"/>
</dbReference>
<dbReference type="SMART" id="SM00436">
    <property type="entry name" value="TOP1Bc"/>
    <property type="match status" value="1"/>
</dbReference>
<feature type="compositionally biased region" description="Basic and acidic residues" evidence="8">
    <location>
        <begin position="815"/>
        <end position="824"/>
    </location>
</feature>
<dbReference type="HAMAP" id="MF_00952">
    <property type="entry name" value="Topoisom_1_prok"/>
    <property type="match status" value="1"/>
</dbReference>
<dbReference type="PROSITE" id="PS52039">
    <property type="entry name" value="TOPO_IA_2"/>
    <property type="match status" value="1"/>
</dbReference>
<dbReference type="PANTHER" id="PTHR42785:SF1">
    <property type="entry name" value="DNA TOPOISOMERASE"/>
    <property type="match status" value="1"/>
</dbReference>
<keyword evidence="6" id="KW-0460">Magnesium</keyword>
<dbReference type="InterPro" id="IPR005733">
    <property type="entry name" value="TopoI_bac-type"/>
</dbReference>
<dbReference type="EC" id="5.6.2.1" evidence="7"/>
<feature type="site" description="Interaction with DNA" evidence="7">
    <location>
        <position position="146"/>
    </location>
</feature>
<feature type="region of interest" description="Disordered" evidence="8">
    <location>
        <begin position="868"/>
        <end position="914"/>
    </location>
</feature>
<evidence type="ECO:0000256" key="2">
    <source>
        <dbReference type="ARBA" id="ARBA00009446"/>
    </source>
</evidence>
<feature type="region of interest" description="Disordered" evidence="8">
    <location>
        <begin position="807"/>
        <end position="827"/>
    </location>
</feature>
<dbReference type="GO" id="GO:0006265">
    <property type="term" value="P:DNA topological change"/>
    <property type="evidence" value="ECO:0007669"/>
    <property type="project" value="UniProtKB-UniRule"/>
</dbReference>
<proteinExistence type="inferred from homology"/>
<dbReference type="InterPro" id="IPR028612">
    <property type="entry name" value="Topoisom_1_IA"/>
</dbReference>
<keyword evidence="3" id="KW-0479">Metal-binding</keyword>
<evidence type="ECO:0000256" key="7">
    <source>
        <dbReference type="HAMAP-Rule" id="MF_00952"/>
    </source>
</evidence>
<feature type="site" description="Interaction with DNA" evidence="7">
    <location>
        <position position="143"/>
    </location>
</feature>
<accession>A0A8F6TZM5</accession>
<evidence type="ECO:0000259" key="10">
    <source>
        <dbReference type="PROSITE" id="PS52039"/>
    </source>
</evidence>
<dbReference type="CDD" id="cd03363">
    <property type="entry name" value="TOPRIM_TopoIA_TopoI"/>
    <property type="match status" value="1"/>
</dbReference>
<dbReference type="Pfam" id="PF13368">
    <property type="entry name" value="Toprim_C_rpt"/>
    <property type="match status" value="3"/>
</dbReference>
<evidence type="ECO:0000256" key="1">
    <source>
        <dbReference type="ARBA" id="ARBA00000213"/>
    </source>
</evidence>
<dbReference type="GO" id="GO:0005694">
    <property type="term" value="C:chromosome"/>
    <property type="evidence" value="ECO:0007669"/>
    <property type="project" value="InterPro"/>
</dbReference>
<feature type="compositionally biased region" description="Basic residues" evidence="8">
    <location>
        <begin position="873"/>
        <end position="899"/>
    </location>
</feature>
<feature type="domain" description="Toprim" evidence="9">
    <location>
        <begin position="1"/>
        <end position="116"/>
    </location>
</feature>
<comment type="function">
    <text evidence="7">Releases the supercoiling and torsional tension of DNA, which is introduced during the DNA replication and transcription, by transiently cleaving and rejoining one strand of the DNA duplex. Introduces a single-strand break via transesterification at a target site in duplex DNA. The scissile phosphodiester is attacked by the catalytic tyrosine of the enzyme, resulting in the formation of a DNA-(5'-phosphotyrosyl)-enzyme intermediate and the expulsion of a 3'-OH DNA strand. The free DNA strand then undergoes passage around the unbroken strand, thus removing DNA supercoils. Finally, in the religation step, the DNA 3'-OH attacks the covalent intermediate to expel the active-site tyrosine and restore the DNA phosphodiester backbone.</text>
</comment>
<dbReference type="PANTHER" id="PTHR42785">
    <property type="entry name" value="DNA TOPOISOMERASE, TYPE IA, CORE"/>
    <property type="match status" value="1"/>
</dbReference>
<dbReference type="Pfam" id="PF01751">
    <property type="entry name" value="Toprim"/>
    <property type="match status" value="1"/>
</dbReference>
<comment type="catalytic activity">
    <reaction evidence="1 7">
        <text>ATP-independent breakage of single-stranded DNA, followed by passage and rejoining.</text>
        <dbReference type="EC" id="5.6.2.1"/>
    </reaction>
</comment>
<dbReference type="GO" id="GO:0008270">
    <property type="term" value="F:zinc ion binding"/>
    <property type="evidence" value="ECO:0007669"/>
    <property type="project" value="UniProtKB-KW"/>
</dbReference>
<dbReference type="GO" id="GO:0003677">
    <property type="term" value="F:DNA binding"/>
    <property type="evidence" value="ECO:0007669"/>
    <property type="project" value="UniProtKB-KW"/>
</dbReference>
<dbReference type="InterPro" id="IPR013497">
    <property type="entry name" value="Topo_IA_cen"/>
</dbReference>
<protein>
    <recommendedName>
        <fullName evidence="7">DNA topoisomerase 1</fullName>
        <ecNumber evidence="7">5.6.2.1</ecNumber>
    </recommendedName>
    <alternativeName>
        <fullName evidence="7">DNA topoisomerase I</fullName>
    </alternativeName>
</protein>
<dbReference type="PROSITE" id="PS50880">
    <property type="entry name" value="TOPRIM"/>
    <property type="match status" value="1"/>
</dbReference>
<dbReference type="Pfam" id="PF01396">
    <property type="entry name" value="Zn_ribbon_Top1"/>
    <property type="match status" value="1"/>
</dbReference>
<feature type="region of interest" description="Disordered" evidence="8">
    <location>
        <begin position="705"/>
        <end position="724"/>
    </location>
</feature>
<feature type="site" description="Interaction with DNA" evidence="7">
    <location>
        <position position="527"/>
    </location>
</feature>
<evidence type="ECO:0000256" key="8">
    <source>
        <dbReference type="SAM" id="MobiDB-lite"/>
    </source>
</evidence>
<organism evidence="11 12">
    <name type="scientific">Gymnodinialimonas ceratoperidinii</name>
    <dbReference type="NCBI Taxonomy" id="2856823"/>
    <lineage>
        <taxon>Bacteria</taxon>
        <taxon>Pseudomonadati</taxon>
        <taxon>Pseudomonadota</taxon>
        <taxon>Alphaproteobacteria</taxon>
        <taxon>Rhodobacterales</taxon>
        <taxon>Paracoccaceae</taxon>
        <taxon>Gymnodinialimonas</taxon>
    </lineage>
</organism>
<feature type="active site" description="O-(5'-phospho-DNA)-tyrosine intermediate" evidence="7">
    <location>
        <position position="296"/>
    </location>
</feature>
<comment type="caution">
    <text evidence="7">Lacks conserved residue(s) required for the propagation of feature annotation.</text>
</comment>
<evidence type="ECO:0000256" key="6">
    <source>
        <dbReference type="ARBA" id="ARBA00022842"/>
    </source>
</evidence>
<dbReference type="InterPro" id="IPR003602">
    <property type="entry name" value="Topo_IA_DNA-bd_dom"/>
</dbReference>
<dbReference type="InterPro" id="IPR000380">
    <property type="entry name" value="Topo_IA"/>
</dbReference>
<dbReference type="NCBIfam" id="TIGR01051">
    <property type="entry name" value="topA_bact"/>
    <property type="match status" value="1"/>
</dbReference>
<feature type="region of interest" description="Interaction with DNA" evidence="7">
    <location>
        <begin position="166"/>
        <end position="171"/>
    </location>
</feature>
<evidence type="ECO:0000313" key="12">
    <source>
        <dbReference type="Proteomes" id="UP000825009"/>
    </source>
</evidence>
<evidence type="ECO:0000313" key="11">
    <source>
        <dbReference type="EMBL" id="QXT40934.1"/>
    </source>
</evidence>
<dbReference type="Proteomes" id="UP000825009">
    <property type="component" value="Chromosome"/>
</dbReference>
<dbReference type="CDD" id="cd00186">
    <property type="entry name" value="TOP1Ac"/>
    <property type="match status" value="1"/>
</dbReference>
<comment type="similarity">
    <text evidence="2 7">Belongs to the type IA topoisomerase family.</text>
</comment>
<evidence type="ECO:0000256" key="5">
    <source>
        <dbReference type="ARBA" id="ARBA00022833"/>
    </source>
</evidence>
<feature type="compositionally biased region" description="Basic and acidic residues" evidence="8">
    <location>
        <begin position="903"/>
        <end position="914"/>
    </location>
</feature>
<feature type="site" description="Interaction with DNA" evidence="7">
    <location>
        <position position="158"/>
    </location>
</feature>
<evidence type="ECO:0000256" key="3">
    <source>
        <dbReference type="ARBA" id="ARBA00022723"/>
    </source>
</evidence>
<feature type="domain" description="Topo IA-type catalytic" evidence="10">
    <location>
        <begin position="132"/>
        <end position="595"/>
    </location>
</feature>
<keyword evidence="5" id="KW-0862">Zinc</keyword>
<evidence type="ECO:0000256" key="4">
    <source>
        <dbReference type="ARBA" id="ARBA00022771"/>
    </source>
</evidence>
<name>A0A8F6TZM5_9RHOB</name>
<dbReference type="InterPro" id="IPR003601">
    <property type="entry name" value="Topo_IA_2"/>
</dbReference>
<dbReference type="EMBL" id="CP079194">
    <property type="protein sequence ID" value="QXT40934.1"/>
    <property type="molecule type" value="Genomic_DNA"/>
</dbReference>
<dbReference type="InterPro" id="IPR013498">
    <property type="entry name" value="Topo_IA_Znf"/>
</dbReference>
<comment type="subunit">
    <text evidence="7">Monomer.</text>
</comment>
<keyword evidence="4" id="KW-0863">Zinc-finger</keyword>
<dbReference type="InterPro" id="IPR006171">
    <property type="entry name" value="TOPRIM_dom"/>
</dbReference>
<sequence length="914" mass="100925">MPVVVVESPAKAKTINKYLGDDYTVLASYGHVRDLPSKDGSVDTDDGFEMKWEIGSDSKKHVKAIVDALKQDNALILATDPDREGEAISWHLQEALTSRKAIKKDTPVSRVTFNAITKDAVTKAMAEPRQVDMELVEAYLARRALDYLVGFNLSPVLWRKLPGAKSAGRVQSVCLRLVVEREMEIEAFRPREYWSVRAVLDTPRGQPIEARLTVLGGKKLDRYDLPSAAEAGLAVQAVSSRKLSVAEVEAKPANRNPSPPFMTSTLQQEASRKLGMGAKQAMSTAQRLYEAGHITYMRTDGIDMAPEAVEQARGAITARYGDSYVPDKPRIYKNKAKNAQEAHECVRPTDMSKAAEDLKLSEDDQRKLYDLIWKRTIASQMEAARLERTTVTIASDDRDVELRATGQVMLFDGFLKVYEEGRDDAGDDEDSKRLPQVHKGDALAPSSNALAADYAKFSGEDVVEDDSGDLRRSKGAILAASGAVLGQQHHTSPPPRYTEATLVKRMEELGIGRPSTYASIMDTIQNRGYVLKDKGRLIPEDKGRLVTVFLSNYFNRYVQYDFTADLEQQLDEVSAGDRHYKDVLDRFWRDFHAAIEETSELRITEVLEKINEVLEPHLFPDPGDGTDPRLCPNCGIGRLSMRTARAGGAFIGCSAYPECRYTRPFGPPNPEAEASAIPPEGKLLGEDQGDEIRVFKGRFGPYVQRGAVTDDNKKPPRQSIPKDWPPEELDIERAVMLLSLPRKIGPHPEDGVMVWSNIGRYGPYLKHAESTSDRGGTNANLESIDEVFTVGMNRAVQLLAEKVASRGGRGQAAKPLRELGEHPDAGGPVNVMKGKYGPYVKWEKINATIPEEIDPEEISMDQALHLIDERAAKSGKKKPAAKKKAAPKKKAAAKKKPAAKKAAPKEKAAAKDAE</sequence>
<reference evidence="11 12" key="1">
    <citation type="submission" date="2021-07" db="EMBL/GenBank/DDBJ databases">
        <title>A novel Jannaschia species isolated from marine dinoflagellate Ceratoperidinium margalefii.</title>
        <authorList>
            <person name="Jiang Y."/>
            <person name="Li Z."/>
        </authorList>
    </citation>
    <scope>NUCLEOTIDE SEQUENCE [LARGE SCALE GENOMIC DNA]</scope>
    <source>
        <strain evidence="11 12">J12C1-MA-4</strain>
    </source>
</reference>
<dbReference type="Pfam" id="PF01131">
    <property type="entry name" value="Topoisom_bac"/>
    <property type="match status" value="1"/>
</dbReference>
<dbReference type="AlphaFoldDB" id="A0A8F6TZM5"/>
<dbReference type="KEGG" id="gce:KYE46_06840"/>
<dbReference type="PROSITE" id="PS00396">
    <property type="entry name" value="TOPO_IA_1"/>
    <property type="match status" value="1"/>
</dbReference>
<gene>
    <name evidence="7 11" type="primary">topA</name>
    <name evidence="11" type="ORF">KYE46_06840</name>
</gene>
<feature type="site" description="Interaction with DNA" evidence="7">
    <location>
        <position position="298"/>
    </location>
</feature>
<keyword evidence="7" id="KW-0413">Isomerase</keyword>
<dbReference type="SMART" id="SM00437">
    <property type="entry name" value="TOP1Ac"/>
    <property type="match status" value="1"/>
</dbReference>
<feature type="site" description="Interaction with DNA" evidence="7">
    <location>
        <position position="31"/>
    </location>
</feature>
<dbReference type="InterPro" id="IPR023406">
    <property type="entry name" value="Topo_IA_AS"/>
</dbReference>
<evidence type="ECO:0000259" key="9">
    <source>
        <dbReference type="PROSITE" id="PS50880"/>
    </source>
</evidence>
<feature type="site" description="Interaction with DNA" evidence="7">
    <location>
        <position position="142"/>
    </location>
</feature>
<dbReference type="InterPro" id="IPR025589">
    <property type="entry name" value="Toprim_C_rpt"/>
</dbReference>
<dbReference type="InterPro" id="IPR034149">
    <property type="entry name" value="TOPRIM_TopoI"/>
</dbReference>